<dbReference type="Proteomes" id="UP000593626">
    <property type="component" value="Chromosome"/>
</dbReference>
<name>A0A7S8HEV2_9BACI</name>
<dbReference type="KEGG" id="mcui:G8O30_02255"/>
<dbReference type="AlphaFoldDB" id="A0A7S8HEV2"/>
<keyword evidence="2" id="KW-1185">Reference proteome</keyword>
<proteinExistence type="predicted"/>
<evidence type="ECO:0000313" key="1">
    <source>
        <dbReference type="EMBL" id="QPC45861.1"/>
    </source>
</evidence>
<sequence length="280" mass="32658">MDQIEIINLVPRFLKFYQEAKAEEIDREKRWELWKEHYNFAAVPPGEEGKKKARQLLDNAWNQYRERIRYLENWESDVRSVELYLSKVKSLLGYQEPINLVVVYFVGGFEGNPFVAPYDQERLALCLPVECNNTTIILSHELTHIVHASTANFSTKWERSIASTILQEGLAMHVSKQLVPGKEEESYTEFTKGWLASCKASREEIFKGILPYLEDSSSETVFRFTMGLGTTNHEREAYFVGWEMVNYLLGRGTTLEEIACIREDKMINYVRNIHKKMLIL</sequence>
<dbReference type="RefSeq" id="WP_239673379.1">
    <property type="nucleotide sequence ID" value="NZ_CP049742.1"/>
</dbReference>
<organism evidence="1 2">
    <name type="scientific">Mangrovibacillus cuniculi</name>
    <dbReference type="NCBI Taxonomy" id="2593652"/>
    <lineage>
        <taxon>Bacteria</taxon>
        <taxon>Bacillati</taxon>
        <taxon>Bacillota</taxon>
        <taxon>Bacilli</taxon>
        <taxon>Bacillales</taxon>
        <taxon>Bacillaceae</taxon>
        <taxon>Mangrovibacillus</taxon>
    </lineage>
</organism>
<protein>
    <recommendedName>
        <fullName evidence="3">DUF2268 domain-containing protein</fullName>
    </recommendedName>
</protein>
<evidence type="ECO:0000313" key="2">
    <source>
        <dbReference type="Proteomes" id="UP000593626"/>
    </source>
</evidence>
<evidence type="ECO:0008006" key="3">
    <source>
        <dbReference type="Google" id="ProtNLM"/>
    </source>
</evidence>
<dbReference type="EMBL" id="CP049742">
    <property type="protein sequence ID" value="QPC45861.1"/>
    <property type="molecule type" value="Genomic_DNA"/>
</dbReference>
<reference evidence="1 2" key="1">
    <citation type="submission" date="2019-07" db="EMBL/GenBank/DDBJ databases">
        <title>Genome sequence of 2 isolates from Red Sea Mangroves.</title>
        <authorList>
            <person name="Sefrji F."/>
            <person name="Michoud G."/>
            <person name="Merlino G."/>
            <person name="Daffonchio D."/>
        </authorList>
    </citation>
    <scope>NUCLEOTIDE SEQUENCE [LARGE SCALE GENOMIC DNA]</scope>
    <source>
        <strain evidence="1 2">R1DC41</strain>
    </source>
</reference>
<accession>A0A7S8HEV2</accession>
<gene>
    <name evidence="1" type="ORF">G8O30_02255</name>
</gene>